<evidence type="ECO:0000259" key="7">
    <source>
        <dbReference type="PROSITE" id="PS50850"/>
    </source>
</evidence>
<evidence type="ECO:0000256" key="6">
    <source>
        <dbReference type="SAM" id="Phobius"/>
    </source>
</evidence>
<feature type="transmembrane region" description="Helical" evidence="6">
    <location>
        <begin position="98"/>
        <end position="119"/>
    </location>
</feature>
<evidence type="ECO:0000313" key="9">
    <source>
        <dbReference type="Proteomes" id="UP000616114"/>
    </source>
</evidence>
<comment type="subcellular location">
    <subcellularLocation>
        <location evidence="1">Cell membrane</location>
        <topology evidence="1">Multi-pass membrane protein</topology>
    </subcellularLocation>
</comment>
<dbReference type="AlphaFoldDB" id="A0A8J2TZT9"/>
<evidence type="ECO:0000256" key="1">
    <source>
        <dbReference type="ARBA" id="ARBA00004651"/>
    </source>
</evidence>
<comment type="caution">
    <text evidence="8">The sequence shown here is derived from an EMBL/GenBank/DDBJ whole genome shotgun (WGS) entry which is preliminary data.</text>
</comment>
<dbReference type="Gene3D" id="1.20.1250.20">
    <property type="entry name" value="MFS general substrate transporter like domains"/>
    <property type="match status" value="1"/>
</dbReference>
<feature type="transmembrane region" description="Helical" evidence="6">
    <location>
        <begin position="162"/>
        <end position="187"/>
    </location>
</feature>
<evidence type="ECO:0000256" key="5">
    <source>
        <dbReference type="SAM" id="MobiDB-lite"/>
    </source>
</evidence>
<dbReference type="EMBL" id="BMFY01000012">
    <property type="protein sequence ID" value="GGA21787.1"/>
    <property type="molecule type" value="Genomic_DNA"/>
</dbReference>
<feature type="transmembrane region" description="Helical" evidence="6">
    <location>
        <begin position="131"/>
        <end position="150"/>
    </location>
</feature>
<feature type="transmembrane region" description="Helical" evidence="6">
    <location>
        <begin position="369"/>
        <end position="391"/>
    </location>
</feature>
<evidence type="ECO:0000256" key="4">
    <source>
        <dbReference type="ARBA" id="ARBA00023136"/>
    </source>
</evidence>
<feature type="compositionally biased region" description="Low complexity" evidence="5">
    <location>
        <begin position="243"/>
        <end position="252"/>
    </location>
</feature>
<dbReference type="SUPFAM" id="SSF103473">
    <property type="entry name" value="MFS general substrate transporter"/>
    <property type="match status" value="1"/>
</dbReference>
<dbReference type="PANTHER" id="PTHR23534">
    <property type="entry name" value="MFS PERMEASE"/>
    <property type="match status" value="1"/>
</dbReference>
<dbReference type="GO" id="GO:0005886">
    <property type="term" value="C:plasma membrane"/>
    <property type="evidence" value="ECO:0007669"/>
    <property type="project" value="UniProtKB-SubCell"/>
</dbReference>
<accession>A0A8J2TZT9</accession>
<feature type="transmembrane region" description="Helical" evidence="6">
    <location>
        <begin position="337"/>
        <end position="357"/>
    </location>
</feature>
<evidence type="ECO:0000256" key="3">
    <source>
        <dbReference type="ARBA" id="ARBA00022989"/>
    </source>
</evidence>
<dbReference type="InterPro" id="IPR036259">
    <property type="entry name" value="MFS_trans_sf"/>
</dbReference>
<dbReference type="PANTHER" id="PTHR23534:SF1">
    <property type="entry name" value="MAJOR FACILITATOR SUPERFAMILY PROTEIN"/>
    <property type="match status" value="1"/>
</dbReference>
<keyword evidence="9" id="KW-1185">Reference proteome</keyword>
<gene>
    <name evidence="8" type="ORF">GCM10011333_26030</name>
</gene>
<feature type="transmembrane region" description="Helical" evidence="6">
    <location>
        <begin position="71"/>
        <end position="92"/>
    </location>
</feature>
<feature type="transmembrane region" description="Helical" evidence="6">
    <location>
        <begin position="304"/>
        <end position="325"/>
    </location>
</feature>
<evidence type="ECO:0000313" key="8">
    <source>
        <dbReference type="EMBL" id="GGA21787.1"/>
    </source>
</evidence>
<keyword evidence="4 6" id="KW-0472">Membrane</keyword>
<reference evidence="8" key="1">
    <citation type="journal article" date="2014" name="Int. J. Syst. Evol. Microbiol.">
        <title>Complete genome sequence of Corynebacterium casei LMG S-19264T (=DSM 44701T), isolated from a smear-ripened cheese.</title>
        <authorList>
            <consortium name="US DOE Joint Genome Institute (JGI-PGF)"/>
            <person name="Walter F."/>
            <person name="Albersmeier A."/>
            <person name="Kalinowski J."/>
            <person name="Ruckert C."/>
        </authorList>
    </citation>
    <scope>NUCLEOTIDE SEQUENCE</scope>
    <source>
        <strain evidence="8">CGMCC 1.12785</strain>
    </source>
</reference>
<name>A0A8J2TZT9_9MICO</name>
<dbReference type="Pfam" id="PF07690">
    <property type="entry name" value="MFS_1"/>
    <property type="match status" value="1"/>
</dbReference>
<sequence>MQRRTVALLSAAQVFSGIGAGAVVSTGSLLAVDLSGSEAWAGSAATATTLGAAFGSALLARLVPSGGRRRALTTGLLVAFCGSLVVIAAAVLGAFPLLLAGAALIGFATSANLQARFAATDLSRPGRRGRDLSLVVWMTTVGSVAGPNLLGPGERLSAALGVPVLAGLFVIAAAGLLLGMAVLWWGLKPDPYLTARRLRQEAQEAAGQSGPGGRPAPAPESLVPGSSGRVASAEGTGDAGTGEPAEGAQVTAAAEHAEAAGLKAGLSALMRSSTGRRAFIGVLTAHAVMVAVMSMTPVHMSGHGAAITLVGLTVSLHIAGMYALAPVMGMLADRLGARAVLAGGQVILLAAAVLAGLSGHAHTLTMAGLVLLGLGWSAATVAGSSMLVVAVPASARVAAQGTLDTFMSLAGAAGGALAGVVLALVGFTGLGFTAAAVCLVALLAVGLGRPARPHG</sequence>
<dbReference type="GO" id="GO:0022857">
    <property type="term" value="F:transmembrane transporter activity"/>
    <property type="evidence" value="ECO:0007669"/>
    <property type="project" value="InterPro"/>
</dbReference>
<organism evidence="8 9">
    <name type="scientific">Sediminivirga luteola</name>
    <dbReference type="NCBI Taxonomy" id="1774748"/>
    <lineage>
        <taxon>Bacteria</taxon>
        <taxon>Bacillati</taxon>
        <taxon>Actinomycetota</taxon>
        <taxon>Actinomycetes</taxon>
        <taxon>Micrococcales</taxon>
        <taxon>Brevibacteriaceae</taxon>
        <taxon>Sediminivirga</taxon>
    </lineage>
</organism>
<dbReference type="InterPro" id="IPR011701">
    <property type="entry name" value="MFS"/>
</dbReference>
<dbReference type="Proteomes" id="UP000616114">
    <property type="component" value="Unassembled WGS sequence"/>
</dbReference>
<dbReference type="InterPro" id="IPR020846">
    <property type="entry name" value="MFS_dom"/>
</dbReference>
<feature type="transmembrane region" description="Helical" evidence="6">
    <location>
        <begin position="430"/>
        <end position="448"/>
    </location>
</feature>
<keyword evidence="2 6" id="KW-0812">Transmembrane</keyword>
<dbReference type="PROSITE" id="PS50850">
    <property type="entry name" value="MFS"/>
    <property type="match status" value="1"/>
</dbReference>
<keyword evidence="3 6" id="KW-1133">Transmembrane helix</keyword>
<protein>
    <submittedName>
        <fullName evidence="8">MFS transporter</fullName>
    </submittedName>
</protein>
<reference evidence="8" key="2">
    <citation type="submission" date="2020-09" db="EMBL/GenBank/DDBJ databases">
        <authorList>
            <person name="Sun Q."/>
            <person name="Zhou Y."/>
        </authorList>
    </citation>
    <scope>NUCLEOTIDE SEQUENCE</scope>
    <source>
        <strain evidence="8">CGMCC 1.12785</strain>
    </source>
</reference>
<evidence type="ECO:0000256" key="2">
    <source>
        <dbReference type="ARBA" id="ARBA00022692"/>
    </source>
</evidence>
<feature type="transmembrane region" description="Helical" evidence="6">
    <location>
        <begin position="278"/>
        <end position="298"/>
    </location>
</feature>
<feature type="transmembrane region" description="Helical" evidence="6">
    <location>
        <begin position="39"/>
        <end position="59"/>
    </location>
</feature>
<feature type="region of interest" description="Disordered" evidence="5">
    <location>
        <begin position="203"/>
        <end position="252"/>
    </location>
</feature>
<feature type="transmembrane region" description="Helical" evidence="6">
    <location>
        <begin position="403"/>
        <end position="424"/>
    </location>
</feature>
<proteinExistence type="predicted"/>
<feature type="domain" description="Major facilitator superfamily (MFS) profile" evidence="7">
    <location>
        <begin position="5"/>
        <end position="453"/>
    </location>
</feature>